<dbReference type="Gene3D" id="3.20.20.220">
    <property type="match status" value="1"/>
</dbReference>
<gene>
    <name evidence="25" type="ORF">C9I47_3050</name>
</gene>
<dbReference type="PIRSF" id="PIRSF000197">
    <property type="entry name" value="Bifunct_PutA"/>
    <property type="match status" value="1"/>
</dbReference>
<dbReference type="InterPro" id="IPR005933">
    <property type="entry name" value="PutA_C"/>
</dbReference>
<dbReference type="NCBIfam" id="NF008869">
    <property type="entry name" value="PRK11904.1"/>
    <property type="match status" value="1"/>
</dbReference>
<dbReference type="InterPro" id="IPR050485">
    <property type="entry name" value="Proline_metab_enzyme"/>
</dbReference>
<evidence type="ECO:0000256" key="6">
    <source>
        <dbReference type="ARBA" id="ARBA00022827"/>
    </source>
</evidence>
<dbReference type="Pfam" id="PF00171">
    <property type="entry name" value="Aldedh"/>
    <property type="match status" value="1"/>
</dbReference>
<comment type="pathway">
    <text evidence="2 18">Amino-acid degradation; L-proline degradation into L-glutamate; L-glutamate from L-proline: step 1/2.</text>
</comment>
<dbReference type="EC" id="1.5.5.2" evidence="18"/>
<feature type="region of interest" description="Disordered" evidence="20">
    <location>
        <begin position="1"/>
        <end position="32"/>
    </location>
</feature>
<dbReference type="GO" id="GO:0003842">
    <property type="term" value="F:L-glutamate gamma-semialdehyde dehydrogenase activity"/>
    <property type="evidence" value="ECO:0007669"/>
    <property type="project" value="UniProtKB-UniRule"/>
</dbReference>
<keyword evidence="9 18" id="KW-0520">NAD</keyword>
<dbReference type="PANTHER" id="PTHR42862">
    <property type="entry name" value="DELTA-1-PYRROLINE-5-CARBOXYLATE DEHYDROGENASE 1, ISOFORM A-RELATED"/>
    <property type="match status" value="1"/>
</dbReference>
<dbReference type="InterPro" id="IPR024089">
    <property type="entry name" value="PRODH_PutA_dom_I/II"/>
</dbReference>
<sequence length="1086" mass="116944">MPANLSPAAVDSDGPPSRPILSPELPPVPDAPRAAITAGWRREEAAHVRALLDAARLPEPERAAAQAQAADLVSRVRSRAEDQGAIEAFMRQYDLGSEEGVLLMCVAEALLRIPDQDTADKLIRDKLGEADWKRHMGQSESVLVNASTWGLMLTGRLVDMNDETKRDVHGAFKRLVGRVGEPVIRLAVRQAMRIMGHQFVMGRTIGEALARSRKGGNARYRYSFDMLGEGALTTRDALRYLKAYHDAIHAIGKTHAGGDATGDKVFAAPSISVKLSALHPRYEHAKRARVMEELVPRVLELARLAKSYAIGFTIDAEEADRLELSLDVIAAAYADPSLDGWEGYGLAIQAYQKRAPEVIDFIAELARRHGRRIPVRLVKGAYWDSEVKRAQVDGYEGFPVFTRKPNTDVSYLANARRMLEAGDAIYPMFATHNAQTIAAVWQRAKLLGRERQFEFQKLHGMGDDLYAEVIPADRLDAPCRVYAPVGSHEDLLPYLVRRLLENGANSSFVNRITDEDIVIDELISDPVETVSAFESIPHPRIPLPVDLYRSFAASNQQASEQHLERSNSMGVNLANDDQLRALAEQINAEAARPWRATPLVPGANPAGADSAVTSPADRRQVVGHWQAADSATVEQALDNAVAAHDGWNETPAAGRAAILEHAADLLEQRMPQYIALCTREAGKSIPDGVAEVREAVDFLRYYAGQARKLFTPEALPGPTGESNTLQLSGRGVFVCISPWNFPLAIFTGQVAAALAAGNSVIAKPAEQTNLIGYYAVKLLHEAGVPEAVLQFLPGDGATVGAALTRDPRVAGVAFTGSTETARAINRALAARDAAIGVLIAETGGQNALIADSSSLPEQLVKDAIGSAFTSAGQRCSAARVLFVQEDIADKVIGMLAGAMAELKVGDPGQLSTDVGPVIDEDARQILVDHAARMDKEATLIAEAALDDDAAHGCFFAPRAYELKSLDQLQREVFGPVLHVIRWKASQLDAVIAAINATGYGLTLGIHSRIDETVEKIAAKVKVGNCYVNRNQIGAVVGVQPFGGQNLSGTGPKAGGPHYLPRFTTEKTITVNTTAAGGNASLLTLSD</sequence>
<comment type="pathway">
    <text evidence="3 18">Amino-acid degradation; L-proline degradation into L-glutamate; L-glutamate from L-proline: step 2/2.</text>
</comment>
<keyword evidence="6 18" id="KW-0274">FAD</keyword>
<keyword evidence="11 18" id="KW-0238">DNA-binding</keyword>
<dbReference type="InterPro" id="IPR024082">
    <property type="entry name" value="PRODH_PutA_dom_II"/>
</dbReference>
<evidence type="ECO:0000256" key="19">
    <source>
        <dbReference type="PIRSR" id="PIRSR000197-1"/>
    </source>
</evidence>
<dbReference type="SUPFAM" id="SSF81935">
    <property type="entry name" value="N-terminal domain of bifunctional PutA protein"/>
    <property type="match status" value="1"/>
</dbReference>
<evidence type="ECO:0000256" key="14">
    <source>
        <dbReference type="ARBA" id="ARBA00048142"/>
    </source>
</evidence>
<dbReference type="EMBL" id="CP029843">
    <property type="protein sequence ID" value="AWV08719.1"/>
    <property type="molecule type" value="Genomic_DNA"/>
</dbReference>
<comment type="similarity">
    <text evidence="16 18">In the N-terminal section; belongs to the proline dehydrogenase family.</text>
</comment>
<dbReference type="Pfam" id="PF01619">
    <property type="entry name" value="Pro_dh"/>
    <property type="match status" value="1"/>
</dbReference>
<dbReference type="GO" id="GO:0003677">
    <property type="term" value="F:DNA binding"/>
    <property type="evidence" value="ECO:0007669"/>
    <property type="project" value="UniProtKB-KW"/>
</dbReference>
<keyword evidence="4 18" id="KW-0678">Repressor</keyword>
<keyword evidence="7 18" id="KW-0560">Oxidoreductase</keyword>
<dbReference type="FunFam" id="3.40.309.10:FF:000005">
    <property type="entry name" value="1-pyrroline-5-carboxylate dehydrogenase 1"/>
    <property type="match status" value="1"/>
</dbReference>
<dbReference type="SUPFAM" id="SSF53720">
    <property type="entry name" value="ALDH-like"/>
    <property type="match status" value="1"/>
</dbReference>
<keyword evidence="13" id="KW-0511">Multifunctional enzyme</keyword>
<evidence type="ECO:0000256" key="9">
    <source>
        <dbReference type="ARBA" id="ARBA00023027"/>
    </source>
</evidence>
<dbReference type="PANTHER" id="PTHR42862:SF1">
    <property type="entry name" value="DELTA-1-PYRROLINE-5-CARBOXYLATE DEHYDROGENASE 2, ISOFORM A-RELATED"/>
    <property type="match status" value="1"/>
</dbReference>
<dbReference type="NCBIfam" id="TIGR01238">
    <property type="entry name" value="D1pyr5carbox3"/>
    <property type="match status" value="1"/>
</dbReference>
<proteinExistence type="inferred from homology"/>
<evidence type="ECO:0000256" key="10">
    <source>
        <dbReference type="ARBA" id="ARBA00023062"/>
    </source>
</evidence>
<evidence type="ECO:0000256" key="2">
    <source>
        <dbReference type="ARBA" id="ARBA00004739"/>
    </source>
</evidence>
<comment type="cofactor">
    <cofactor evidence="1 18">
        <name>FAD</name>
        <dbReference type="ChEBI" id="CHEBI:57692"/>
    </cofactor>
</comment>
<dbReference type="InterPro" id="IPR016163">
    <property type="entry name" value="Ald_DH_C"/>
</dbReference>
<evidence type="ECO:0000259" key="24">
    <source>
        <dbReference type="Pfam" id="PF18327"/>
    </source>
</evidence>
<dbReference type="CDD" id="cd07125">
    <property type="entry name" value="ALDH_PutA-P5CDH"/>
    <property type="match status" value="1"/>
</dbReference>
<evidence type="ECO:0000256" key="17">
    <source>
        <dbReference type="ARBA" id="ARBA00060911"/>
    </source>
</evidence>
<dbReference type="InterPro" id="IPR025703">
    <property type="entry name" value="Bifunct_PutA"/>
</dbReference>
<name>A0A2U9TGE9_9GAMM</name>
<dbReference type="GO" id="GO:0010133">
    <property type="term" value="P:L-proline catabolic process to L-glutamate"/>
    <property type="evidence" value="ECO:0007669"/>
    <property type="project" value="UniProtKB-UniRule"/>
</dbReference>
<dbReference type="Proteomes" id="UP000249447">
    <property type="component" value="Chromosome"/>
</dbReference>
<dbReference type="FunFam" id="3.20.20.220:FF:000004">
    <property type="entry name" value="Bifunctional protein PutA"/>
    <property type="match status" value="1"/>
</dbReference>
<dbReference type="InterPro" id="IPR002872">
    <property type="entry name" value="Proline_DH_dom"/>
</dbReference>
<dbReference type="SUPFAM" id="SSF51730">
    <property type="entry name" value="FAD-linked oxidoreductase"/>
    <property type="match status" value="1"/>
</dbReference>
<comment type="catalytic activity">
    <reaction evidence="14 18">
        <text>L-glutamate 5-semialdehyde + NAD(+) + H2O = L-glutamate + NADH + 2 H(+)</text>
        <dbReference type="Rhea" id="RHEA:30235"/>
        <dbReference type="ChEBI" id="CHEBI:15377"/>
        <dbReference type="ChEBI" id="CHEBI:15378"/>
        <dbReference type="ChEBI" id="CHEBI:29985"/>
        <dbReference type="ChEBI" id="CHEBI:57540"/>
        <dbReference type="ChEBI" id="CHEBI:57945"/>
        <dbReference type="ChEBI" id="CHEBI:58066"/>
        <dbReference type="EC" id="1.2.1.88"/>
    </reaction>
</comment>
<dbReference type="GO" id="GO:0009898">
    <property type="term" value="C:cytoplasmic side of plasma membrane"/>
    <property type="evidence" value="ECO:0007669"/>
    <property type="project" value="TreeGrafter"/>
</dbReference>
<evidence type="ECO:0000256" key="15">
    <source>
        <dbReference type="ARBA" id="ARBA00048779"/>
    </source>
</evidence>
<evidence type="ECO:0000256" key="16">
    <source>
        <dbReference type="ARBA" id="ARBA00060889"/>
    </source>
</evidence>
<evidence type="ECO:0000259" key="23">
    <source>
        <dbReference type="Pfam" id="PF14850"/>
    </source>
</evidence>
<comment type="function">
    <text evidence="18">Oxidizes proline to glutamate for use as a carbon and nitrogen source.</text>
</comment>
<dbReference type="Gene3D" id="3.40.605.10">
    <property type="entry name" value="Aldehyde Dehydrogenase, Chain A, domain 1"/>
    <property type="match status" value="1"/>
</dbReference>
<dbReference type="GO" id="GO:0004657">
    <property type="term" value="F:proline dehydrogenase activity"/>
    <property type="evidence" value="ECO:0007669"/>
    <property type="project" value="UniProtKB-UniRule"/>
</dbReference>
<comment type="catalytic activity">
    <reaction evidence="15 18">
        <text>L-proline + a quinone = (S)-1-pyrroline-5-carboxylate + a quinol + H(+)</text>
        <dbReference type="Rhea" id="RHEA:23784"/>
        <dbReference type="ChEBI" id="CHEBI:15378"/>
        <dbReference type="ChEBI" id="CHEBI:17388"/>
        <dbReference type="ChEBI" id="CHEBI:24646"/>
        <dbReference type="ChEBI" id="CHEBI:60039"/>
        <dbReference type="ChEBI" id="CHEBI:132124"/>
        <dbReference type="EC" id="1.5.5.2"/>
    </reaction>
</comment>
<feature type="domain" description="Proline dehydrogenase PutA" evidence="23">
    <location>
        <begin position="86"/>
        <end position="199"/>
    </location>
</feature>
<feature type="active site" evidence="19">
    <location>
        <position position="841"/>
    </location>
</feature>
<evidence type="ECO:0000256" key="1">
    <source>
        <dbReference type="ARBA" id="ARBA00001974"/>
    </source>
</evidence>
<evidence type="ECO:0000256" key="5">
    <source>
        <dbReference type="ARBA" id="ARBA00022630"/>
    </source>
</evidence>
<dbReference type="InterPro" id="IPR041349">
    <property type="entry name" value="PRODH"/>
</dbReference>
<dbReference type="UniPathway" id="UPA00261">
    <property type="reaction ID" value="UER00373"/>
</dbReference>
<feature type="domain" description="Aldehyde dehydrogenase" evidence="21">
    <location>
        <begin position="610"/>
        <end position="1068"/>
    </location>
</feature>
<evidence type="ECO:0000259" key="22">
    <source>
        <dbReference type="Pfam" id="PF01619"/>
    </source>
</evidence>
<dbReference type="InterPro" id="IPR015590">
    <property type="entry name" value="Aldehyde_DH_dom"/>
</dbReference>
<dbReference type="KEGG" id="lmb:C9I47_3050"/>
<evidence type="ECO:0000256" key="13">
    <source>
        <dbReference type="ARBA" id="ARBA00023268"/>
    </source>
</evidence>
<evidence type="ECO:0000259" key="21">
    <source>
        <dbReference type="Pfam" id="PF00171"/>
    </source>
</evidence>
<dbReference type="Pfam" id="PF18327">
    <property type="entry name" value="PRODH"/>
    <property type="match status" value="1"/>
</dbReference>
<evidence type="ECO:0000256" key="3">
    <source>
        <dbReference type="ARBA" id="ARBA00004786"/>
    </source>
</evidence>
<dbReference type="AlphaFoldDB" id="A0A2U9TGE9"/>
<dbReference type="PROSITE" id="PS00070">
    <property type="entry name" value="ALDEHYDE_DEHYDR_CYS"/>
    <property type="match status" value="1"/>
</dbReference>
<evidence type="ECO:0000256" key="18">
    <source>
        <dbReference type="PIRNR" id="PIRNR000197"/>
    </source>
</evidence>
<dbReference type="Gene3D" id="1.20.5.460">
    <property type="entry name" value="Single helix bin"/>
    <property type="match status" value="1"/>
</dbReference>
<dbReference type="InterPro" id="IPR016161">
    <property type="entry name" value="Ald_DH/histidinol_DH"/>
</dbReference>
<dbReference type="RefSeq" id="WP_111267736.1">
    <property type="nucleotide sequence ID" value="NZ_CP029843.1"/>
</dbReference>
<dbReference type="InterPro" id="IPR029041">
    <property type="entry name" value="FAD-linked_oxidoreductase-like"/>
</dbReference>
<keyword evidence="10 18" id="KW-0642">Proline metabolism</keyword>
<evidence type="ECO:0000256" key="8">
    <source>
        <dbReference type="ARBA" id="ARBA00023015"/>
    </source>
</evidence>
<dbReference type="InterPro" id="IPR024090">
    <property type="entry name" value="PRODH_PutA_dom_I"/>
</dbReference>
<accession>A0A2U9TGE9</accession>
<dbReference type="GO" id="GO:0003700">
    <property type="term" value="F:DNA-binding transcription factor activity"/>
    <property type="evidence" value="ECO:0007669"/>
    <property type="project" value="InterPro"/>
</dbReference>
<protein>
    <recommendedName>
        <fullName evidence="18">Bifunctional protein PutA</fullName>
    </recommendedName>
    <domain>
        <recommendedName>
            <fullName evidence="18">Proline dehydrogenase</fullName>
            <ecNumber evidence="18">1.5.5.2</ecNumber>
        </recommendedName>
        <alternativeName>
            <fullName evidence="18">Proline oxidase</fullName>
        </alternativeName>
    </domain>
    <domain>
        <recommendedName>
            <fullName evidence="18">Delta-1-pyrroline-5-carboxylate dehydrogenase</fullName>
            <shortName evidence="18">P5C dehydrogenase</shortName>
            <ecNumber evidence="18">1.2.1.88</ecNumber>
        </recommendedName>
        <alternativeName>
            <fullName evidence="18">L-glutamate gamma-semialdehyde dehydrogenase</fullName>
        </alternativeName>
    </domain>
</protein>
<keyword evidence="5 18" id="KW-0285">Flavoprotein</keyword>
<dbReference type="InterPro" id="IPR016162">
    <property type="entry name" value="Ald_DH_N"/>
</dbReference>
<dbReference type="Pfam" id="PF14850">
    <property type="entry name" value="Pro_dh-DNA_bdg"/>
    <property type="match status" value="1"/>
</dbReference>
<feature type="domain" description="Proline dehydrogenase" evidence="22">
    <location>
        <begin position="209"/>
        <end position="511"/>
    </location>
</feature>
<evidence type="ECO:0000256" key="11">
    <source>
        <dbReference type="ARBA" id="ARBA00023125"/>
    </source>
</evidence>
<evidence type="ECO:0000256" key="12">
    <source>
        <dbReference type="ARBA" id="ARBA00023163"/>
    </source>
</evidence>
<feature type="domain" description="Proline utilization A proline dehydrogenase N-terminal" evidence="24">
    <location>
        <begin position="33"/>
        <end position="77"/>
    </location>
</feature>
<dbReference type="InterPro" id="IPR016160">
    <property type="entry name" value="Ald_DH_CS_CYS"/>
</dbReference>
<evidence type="ECO:0000313" key="25">
    <source>
        <dbReference type="EMBL" id="AWV08719.1"/>
    </source>
</evidence>
<dbReference type="OrthoDB" id="9812625at2"/>
<evidence type="ECO:0000256" key="7">
    <source>
        <dbReference type="ARBA" id="ARBA00023002"/>
    </source>
</evidence>
<dbReference type="Gene3D" id="3.40.309.10">
    <property type="entry name" value="Aldehyde Dehydrogenase, Chain A, domain 2"/>
    <property type="match status" value="1"/>
</dbReference>
<dbReference type="EC" id="1.2.1.88" evidence="18"/>
<reference evidence="25 26" key="1">
    <citation type="submission" date="2018-05" db="EMBL/GenBank/DDBJ databases">
        <title>The complete genome of Lysobacter maris HZ9B, a marine bacterium antagonistic against terrestrial plant pathogens.</title>
        <authorList>
            <person name="Zhang X.-Q."/>
        </authorList>
    </citation>
    <scope>NUCLEOTIDE SEQUENCE [LARGE SCALE GENOMIC DNA]</scope>
    <source>
        <strain evidence="25 26">HZ9B</strain>
    </source>
</reference>
<keyword evidence="12 18" id="KW-0804">Transcription</keyword>
<evidence type="ECO:0000313" key="26">
    <source>
        <dbReference type="Proteomes" id="UP000249447"/>
    </source>
</evidence>
<dbReference type="Gene3D" id="1.20.5.550">
    <property type="entry name" value="Single Helix bin"/>
    <property type="match status" value="1"/>
</dbReference>
<keyword evidence="26" id="KW-1185">Reference proteome</keyword>
<evidence type="ECO:0000256" key="20">
    <source>
        <dbReference type="SAM" id="MobiDB-lite"/>
    </source>
</evidence>
<comment type="similarity">
    <text evidence="17 18">In the C-terminal section; belongs to the aldehyde dehydrogenase family.</text>
</comment>
<evidence type="ECO:0000256" key="4">
    <source>
        <dbReference type="ARBA" id="ARBA00022491"/>
    </source>
</evidence>
<organism evidence="25 26">
    <name type="scientific">Marilutibacter maris</name>
    <dbReference type="NCBI Taxonomy" id="1605891"/>
    <lineage>
        <taxon>Bacteria</taxon>
        <taxon>Pseudomonadati</taxon>
        <taxon>Pseudomonadota</taxon>
        <taxon>Gammaproteobacteria</taxon>
        <taxon>Lysobacterales</taxon>
        <taxon>Lysobacteraceae</taxon>
        <taxon>Marilutibacter</taxon>
    </lineage>
</organism>
<keyword evidence="8 18" id="KW-0805">Transcription regulation</keyword>
<feature type="active site" evidence="19">
    <location>
        <position position="875"/>
    </location>
</feature>